<evidence type="ECO:0000259" key="2">
    <source>
        <dbReference type="Pfam" id="PF00582"/>
    </source>
</evidence>
<dbReference type="PANTHER" id="PTHR46268">
    <property type="entry name" value="STRESS RESPONSE PROTEIN NHAX"/>
    <property type="match status" value="1"/>
</dbReference>
<feature type="non-terminal residue" evidence="4">
    <location>
        <position position="1"/>
    </location>
</feature>
<dbReference type="InterPro" id="IPR013580">
    <property type="entry name" value="LI-POR_suB-like_C"/>
</dbReference>
<feature type="non-terminal residue" evidence="4">
    <location>
        <position position="544"/>
    </location>
</feature>
<dbReference type="Gene3D" id="1.10.8.550">
    <property type="entry name" value="Proto-chlorophyllide reductase 57 kD subunit B"/>
    <property type="match status" value="2"/>
</dbReference>
<comment type="similarity">
    <text evidence="1">Belongs to the universal stress protein A family.</text>
</comment>
<dbReference type="CDD" id="cd00293">
    <property type="entry name" value="USP-like"/>
    <property type="match status" value="2"/>
</dbReference>
<dbReference type="InterPro" id="IPR042298">
    <property type="entry name" value="P-CP_red_C"/>
</dbReference>
<feature type="domain" description="UspA" evidence="2">
    <location>
        <begin position="7"/>
        <end position="134"/>
    </location>
</feature>
<dbReference type="InterPro" id="IPR006016">
    <property type="entry name" value="UspA"/>
</dbReference>
<dbReference type="Pfam" id="PF00582">
    <property type="entry name" value="Usp"/>
    <property type="match status" value="2"/>
</dbReference>
<evidence type="ECO:0000259" key="3">
    <source>
        <dbReference type="Pfam" id="PF08369"/>
    </source>
</evidence>
<protein>
    <submittedName>
        <fullName evidence="4">Universal stress protein</fullName>
    </submittedName>
</protein>
<dbReference type="Pfam" id="PF08369">
    <property type="entry name" value="PCP_red"/>
    <property type="match status" value="1"/>
</dbReference>
<gene>
    <name evidence="4" type="ORF">MNBD_GAMMA19-709</name>
</gene>
<reference evidence="4" key="1">
    <citation type="submission" date="2018-06" db="EMBL/GenBank/DDBJ databases">
        <authorList>
            <person name="Zhirakovskaya E."/>
        </authorList>
    </citation>
    <scope>NUCLEOTIDE SEQUENCE</scope>
</reference>
<dbReference type="AlphaFoldDB" id="A0A3B1B031"/>
<evidence type="ECO:0000256" key="1">
    <source>
        <dbReference type="ARBA" id="ARBA00008791"/>
    </source>
</evidence>
<dbReference type="GO" id="GO:0015995">
    <property type="term" value="P:chlorophyll biosynthetic process"/>
    <property type="evidence" value="ECO:0007669"/>
    <property type="project" value="InterPro"/>
</dbReference>
<dbReference type="GO" id="GO:0015979">
    <property type="term" value="P:photosynthesis"/>
    <property type="evidence" value="ECO:0007669"/>
    <property type="project" value="InterPro"/>
</dbReference>
<dbReference type="PANTHER" id="PTHR46268:SF6">
    <property type="entry name" value="UNIVERSAL STRESS PROTEIN UP12"/>
    <property type="match status" value="1"/>
</dbReference>
<dbReference type="SUPFAM" id="SSF52402">
    <property type="entry name" value="Adenine nucleotide alpha hydrolases-like"/>
    <property type="match status" value="2"/>
</dbReference>
<name>A0A3B1B031_9ZZZZ</name>
<dbReference type="EMBL" id="UOFV01000533">
    <property type="protein sequence ID" value="VAX05354.1"/>
    <property type="molecule type" value="Genomic_DNA"/>
</dbReference>
<organism evidence="4">
    <name type="scientific">hydrothermal vent metagenome</name>
    <dbReference type="NCBI Taxonomy" id="652676"/>
    <lineage>
        <taxon>unclassified sequences</taxon>
        <taxon>metagenomes</taxon>
        <taxon>ecological metagenomes</taxon>
    </lineage>
</organism>
<dbReference type="GO" id="GO:0016491">
    <property type="term" value="F:oxidoreductase activity"/>
    <property type="evidence" value="ECO:0007669"/>
    <property type="project" value="InterPro"/>
</dbReference>
<proteinExistence type="inferred from homology"/>
<sequence>PWAADITGAHVYAAKLHDLRFRQMEGGLPEQFREEDELERQRDVHDDLITRGLSIITDSYLDHSEHQCQEKNLVFTRCSLEGKNYRELARETNSGRYDLLVMGALGLGAVQGSRVGTVCQRVVRRSDIDTLVIKQPERPVTDGPIVVAIDGSQKAYGGLLTAFSLARQWQVPVKVVAAFDPYFHYVAFNRIADVLSEEAGKVFRFQEQEKLHEEIIDSGLAKIYQGHLDVAQSIADEHAMEIETRLLDGKPHDAIEKYLKEINPSLLVIGKLGIHADAELDIGGTAENLLYNTDCALLFSQREFQPRVDLLAETTTSWTTQAEEHMKNVPGFVRSMARMAILRYAQEKGHTVITERIVEEATAQLCPGHAKQAMAEIVAAHDAGELEKKPIEEFVMRWSNGATALLLTVDDLSLRGNLSMRAEKKARQENSATVEMTHIAPFIDSPVSDNEAAPIHWQAAALARLARVPEGFMRDSSKQRIEEYARTLHTSDISLKVAEAGLQQAREAMMTSGTCPMGHSPEKKPTTNTTLHWTDAAQTRMQKV</sequence>
<accession>A0A3B1B031</accession>
<dbReference type="Gene3D" id="3.40.50.620">
    <property type="entry name" value="HUPs"/>
    <property type="match status" value="2"/>
</dbReference>
<evidence type="ECO:0000313" key="4">
    <source>
        <dbReference type="EMBL" id="VAX05354.1"/>
    </source>
</evidence>
<feature type="domain" description="Light-independent protochlorophyllide reductase subunit B-like C-terminal" evidence="3">
    <location>
        <begin position="318"/>
        <end position="361"/>
    </location>
</feature>
<dbReference type="InterPro" id="IPR014729">
    <property type="entry name" value="Rossmann-like_a/b/a_fold"/>
</dbReference>
<feature type="domain" description="UspA" evidence="2">
    <location>
        <begin position="144"/>
        <end position="298"/>
    </location>
</feature>